<comment type="caution">
    <text evidence="2">The sequence shown here is derived from an EMBL/GenBank/DDBJ whole genome shotgun (WGS) entry which is preliminary data.</text>
</comment>
<protein>
    <submittedName>
        <fullName evidence="2">Uncharacterized protein</fullName>
    </submittedName>
</protein>
<dbReference type="EMBL" id="QWDE01000001">
    <property type="protein sequence ID" value="RFZ85270.1"/>
    <property type="molecule type" value="Genomic_DNA"/>
</dbReference>
<gene>
    <name evidence="2" type="ORF">DYU05_06630</name>
</gene>
<feature type="region of interest" description="Disordered" evidence="1">
    <location>
        <begin position="1"/>
        <end position="62"/>
    </location>
</feature>
<accession>A0A3E2NWN5</accession>
<evidence type="ECO:0000313" key="2">
    <source>
        <dbReference type="EMBL" id="RFZ85270.1"/>
    </source>
</evidence>
<reference evidence="2 3" key="1">
    <citation type="submission" date="2018-08" db="EMBL/GenBank/DDBJ databases">
        <title>Mucilaginibacter terrae sp. nov., isolated from manganese diggings.</title>
        <authorList>
            <person name="Huang Y."/>
            <person name="Zhou Z."/>
        </authorList>
    </citation>
    <scope>NUCLEOTIDE SEQUENCE [LARGE SCALE GENOMIC DNA]</scope>
    <source>
        <strain evidence="2 3">ZH6</strain>
    </source>
</reference>
<proteinExistence type="predicted"/>
<feature type="compositionally biased region" description="Basic and acidic residues" evidence="1">
    <location>
        <begin position="1"/>
        <end position="23"/>
    </location>
</feature>
<dbReference type="RefSeq" id="WP_117382170.1">
    <property type="nucleotide sequence ID" value="NZ_QWDE01000001.1"/>
</dbReference>
<dbReference type="Proteomes" id="UP000260823">
    <property type="component" value="Unassembled WGS sequence"/>
</dbReference>
<dbReference type="AlphaFoldDB" id="A0A3E2NWN5"/>
<evidence type="ECO:0000256" key="1">
    <source>
        <dbReference type="SAM" id="MobiDB-lite"/>
    </source>
</evidence>
<sequence>MEKKGKSFEIEKADTGERFRVKPTDNVFTNLVEARNNPQNAEDRSAGQQTNNEQEQSHKIGR</sequence>
<feature type="compositionally biased region" description="Polar residues" evidence="1">
    <location>
        <begin position="36"/>
        <end position="54"/>
    </location>
</feature>
<organism evidence="2 3">
    <name type="scientific">Mucilaginibacter terrenus</name>
    <dbReference type="NCBI Taxonomy" id="2482727"/>
    <lineage>
        <taxon>Bacteria</taxon>
        <taxon>Pseudomonadati</taxon>
        <taxon>Bacteroidota</taxon>
        <taxon>Sphingobacteriia</taxon>
        <taxon>Sphingobacteriales</taxon>
        <taxon>Sphingobacteriaceae</taxon>
        <taxon>Mucilaginibacter</taxon>
    </lineage>
</organism>
<name>A0A3E2NWN5_9SPHI</name>
<evidence type="ECO:0000313" key="3">
    <source>
        <dbReference type="Proteomes" id="UP000260823"/>
    </source>
</evidence>
<keyword evidence="3" id="KW-1185">Reference proteome</keyword>